<evidence type="ECO:0000256" key="4">
    <source>
        <dbReference type="PROSITE-ProRule" id="PRU01343"/>
    </source>
</evidence>
<evidence type="ECO:0000256" key="3">
    <source>
        <dbReference type="ARBA" id="ARBA00022833"/>
    </source>
</evidence>
<gene>
    <name evidence="6" type="ORF">BRADI_1g00438v3</name>
</gene>
<name>A0A2K2DHI5_BRADI</name>
<keyword evidence="8" id="KW-1185">Reference proteome</keyword>
<evidence type="ECO:0000313" key="7">
    <source>
        <dbReference type="EnsemblPlants" id="PNT73724"/>
    </source>
</evidence>
<evidence type="ECO:0000313" key="6">
    <source>
        <dbReference type="EMBL" id="PNT73724.1"/>
    </source>
</evidence>
<dbReference type="PANTHER" id="PTHR33680:SF7">
    <property type="entry name" value="OS02G0474200 PROTEIN"/>
    <property type="match status" value="1"/>
</dbReference>
<dbReference type="AlphaFoldDB" id="A0A2K2DHI5"/>
<reference evidence="6 7" key="1">
    <citation type="journal article" date="2010" name="Nature">
        <title>Genome sequencing and analysis of the model grass Brachypodium distachyon.</title>
        <authorList>
            <consortium name="International Brachypodium Initiative"/>
        </authorList>
    </citation>
    <scope>NUCLEOTIDE SEQUENCE [LARGE SCALE GENOMIC DNA]</scope>
    <source>
        <strain evidence="6 7">Bd21</strain>
    </source>
</reference>
<dbReference type="PROSITE" id="PS51999">
    <property type="entry name" value="ZF_GRF"/>
    <property type="match status" value="1"/>
</dbReference>
<dbReference type="Gramene" id="PNT73724">
    <property type="protein sequence ID" value="PNT73724"/>
    <property type="gene ID" value="BRADI_1g00438v3"/>
</dbReference>
<reference evidence="6" key="2">
    <citation type="submission" date="2017-06" db="EMBL/GenBank/DDBJ databases">
        <title>WGS assembly of Brachypodium distachyon.</title>
        <authorList>
            <consortium name="The International Brachypodium Initiative"/>
            <person name="Lucas S."/>
            <person name="Harmon-Smith M."/>
            <person name="Lail K."/>
            <person name="Tice H."/>
            <person name="Grimwood J."/>
            <person name="Bruce D."/>
            <person name="Barry K."/>
            <person name="Shu S."/>
            <person name="Lindquist E."/>
            <person name="Wang M."/>
            <person name="Pitluck S."/>
            <person name="Vogel J.P."/>
            <person name="Garvin D.F."/>
            <person name="Mockler T.C."/>
            <person name="Schmutz J."/>
            <person name="Rokhsar D."/>
            <person name="Bevan M.W."/>
        </authorList>
    </citation>
    <scope>NUCLEOTIDE SEQUENCE</scope>
    <source>
        <strain evidence="6">Bd21</strain>
    </source>
</reference>
<evidence type="ECO:0000259" key="5">
    <source>
        <dbReference type="PROSITE" id="PS51999"/>
    </source>
</evidence>
<dbReference type="InParanoid" id="A0A2K2DHI5"/>
<dbReference type="GO" id="GO:0008270">
    <property type="term" value="F:zinc ion binding"/>
    <property type="evidence" value="ECO:0007669"/>
    <property type="project" value="UniProtKB-KW"/>
</dbReference>
<keyword evidence="3" id="KW-0862">Zinc</keyword>
<protein>
    <recommendedName>
        <fullName evidence="5">GRF-type domain-containing protein</fullName>
    </recommendedName>
</protein>
<dbReference type="EMBL" id="CM000880">
    <property type="protein sequence ID" value="PNT73724.1"/>
    <property type="molecule type" value="Genomic_DNA"/>
</dbReference>
<evidence type="ECO:0000256" key="1">
    <source>
        <dbReference type="ARBA" id="ARBA00022723"/>
    </source>
</evidence>
<evidence type="ECO:0000256" key="2">
    <source>
        <dbReference type="ARBA" id="ARBA00022771"/>
    </source>
</evidence>
<dbReference type="PANTHER" id="PTHR33680">
    <property type="entry name" value="OS07G0190500 PROTEIN"/>
    <property type="match status" value="1"/>
</dbReference>
<organism evidence="6">
    <name type="scientific">Brachypodium distachyon</name>
    <name type="common">Purple false brome</name>
    <name type="synonym">Trachynia distachya</name>
    <dbReference type="NCBI Taxonomy" id="15368"/>
    <lineage>
        <taxon>Eukaryota</taxon>
        <taxon>Viridiplantae</taxon>
        <taxon>Streptophyta</taxon>
        <taxon>Embryophyta</taxon>
        <taxon>Tracheophyta</taxon>
        <taxon>Spermatophyta</taxon>
        <taxon>Magnoliopsida</taxon>
        <taxon>Liliopsida</taxon>
        <taxon>Poales</taxon>
        <taxon>Poaceae</taxon>
        <taxon>BOP clade</taxon>
        <taxon>Pooideae</taxon>
        <taxon>Stipodae</taxon>
        <taxon>Brachypodieae</taxon>
        <taxon>Brachypodium</taxon>
    </lineage>
</organism>
<dbReference type="InterPro" id="IPR010666">
    <property type="entry name" value="Znf_GRF"/>
</dbReference>
<sequence>MCPFCARARVITFIADTAANRDRRFYKCPHHSDIKGTRGDCDFYKWEDEYGLFLASLFGASVVPGGASIGLDSSFFRVVASDLKKIESDIAKLLALVLPVLVIQICSKMGPLRQV</sequence>
<feature type="domain" description="GRF-type" evidence="5">
    <location>
        <begin position="2"/>
        <end position="50"/>
    </location>
</feature>
<accession>A0A2K2DHI5</accession>
<dbReference type="EnsemblPlants" id="PNT73724">
    <property type="protein sequence ID" value="PNT73724"/>
    <property type="gene ID" value="BRADI_1g00438v3"/>
</dbReference>
<keyword evidence="2 4" id="KW-0863">Zinc-finger</keyword>
<proteinExistence type="predicted"/>
<dbReference type="Pfam" id="PF06839">
    <property type="entry name" value="Zn_ribbon_GRF"/>
    <property type="match status" value="1"/>
</dbReference>
<evidence type="ECO:0000313" key="8">
    <source>
        <dbReference type="Proteomes" id="UP000008810"/>
    </source>
</evidence>
<dbReference type="Proteomes" id="UP000008810">
    <property type="component" value="Chromosome 1"/>
</dbReference>
<reference evidence="7" key="3">
    <citation type="submission" date="2018-08" db="UniProtKB">
        <authorList>
            <consortium name="EnsemblPlants"/>
        </authorList>
    </citation>
    <scope>IDENTIFICATION</scope>
    <source>
        <strain evidence="7">cv. Bd21</strain>
    </source>
</reference>
<keyword evidence="1" id="KW-0479">Metal-binding</keyword>